<dbReference type="OrthoDB" id="692661at2759"/>
<feature type="compositionally biased region" description="Basic residues" evidence="1">
    <location>
        <begin position="17"/>
        <end position="28"/>
    </location>
</feature>
<dbReference type="EMBL" id="JAAALK010000283">
    <property type="protein sequence ID" value="KAG8069599.1"/>
    <property type="molecule type" value="Genomic_DNA"/>
</dbReference>
<reference evidence="2" key="2">
    <citation type="submission" date="2021-02" db="EMBL/GenBank/DDBJ databases">
        <authorList>
            <person name="Kimball J.A."/>
            <person name="Haas M.W."/>
            <person name="Macchietto M."/>
            <person name="Kono T."/>
            <person name="Duquette J."/>
            <person name="Shao M."/>
        </authorList>
    </citation>
    <scope>NUCLEOTIDE SEQUENCE</scope>
    <source>
        <tissue evidence="2">Fresh leaf tissue</tissue>
    </source>
</reference>
<dbReference type="AlphaFoldDB" id="A0A8J5SN98"/>
<feature type="region of interest" description="Disordered" evidence="1">
    <location>
        <begin position="13"/>
        <end position="44"/>
    </location>
</feature>
<proteinExistence type="predicted"/>
<evidence type="ECO:0000256" key="1">
    <source>
        <dbReference type="SAM" id="MobiDB-lite"/>
    </source>
</evidence>
<feature type="region of interest" description="Disordered" evidence="1">
    <location>
        <begin position="138"/>
        <end position="159"/>
    </location>
</feature>
<protein>
    <submittedName>
        <fullName evidence="2">Uncharacterized protein</fullName>
    </submittedName>
</protein>
<dbReference type="PANTHER" id="PTHR47069">
    <property type="match status" value="1"/>
</dbReference>
<name>A0A8J5SN98_ZIZPA</name>
<comment type="caution">
    <text evidence="2">The sequence shown here is derived from an EMBL/GenBank/DDBJ whole genome shotgun (WGS) entry which is preliminary data.</text>
</comment>
<sequence length="256" mass="29206">MWLAWQRVRATRASPGRCHRLPPGRCRRGLPTPSPPRRPPRPAASTAARLIATMKHSDHEHDHVAPFDFFTQPTTTCHPIGKIRMEEAKKCPPENLGQLEQMFDQMVVDGSSSCIPGKDNRERCDERIDVDEFEEFDDSPISANTRKRTSSTNTSVTSLTNKTKSPMVNIMRGVLENLKANSVVAKKVLQRDTMASSMKKALQMVVQCGAAEESIEYFMASQLFVKAENREIFFNFSTDTTRLIWLKRWCQLRKMY</sequence>
<evidence type="ECO:0000313" key="2">
    <source>
        <dbReference type="EMBL" id="KAG8069599.1"/>
    </source>
</evidence>
<organism evidence="2 3">
    <name type="scientific">Zizania palustris</name>
    <name type="common">Northern wild rice</name>
    <dbReference type="NCBI Taxonomy" id="103762"/>
    <lineage>
        <taxon>Eukaryota</taxon>
        <taxon>Viridiplantae</taxon>
        <taxon>Streptophyta</taxon>
        <taxon>Embryophyta</taxon>
        <taxon>Tracheophyta</taxon>
        <taxon>Spermatophyta</taxon>
        <taxon>Magnoliopsida</taxon>
        <taxon>Liliopsida</taxon>
        <taxon>Poales</taxon>
        <taxon>Poaceae</taxon>
        <taxon>BOP clade</taxon>
        <taxon>Oryzoideae</taxon>
        <taxon>Oryzeae</taxon>
        <taxon>Zizaniinae</taxon>
        <taxon>Zizania</taxon>
    </lineage>
</organism>
<feature type="compositionally biased region" description="Low complexity" evidence="1">
    <location>
        <begin position="150"/>
        <end position="159"/>
    </location>
</feature>
<gene>
    <name evidence="2" type="ORF">GUJ93_ZPchr0006g46122</name>
</gene>
<reference evidence="2" key="1">
    <citation type="journal article" date="2021" name="bioRxiv">
        <title>Whole Genome Assembly and Annotation of Northern Wild Rice, Zizania palustris L., Supports a Whole Genome Duplication in the Zizania Genus.</title>
        <authorList>
            <person name="Haas M."/>
            <person name="Kono T."/>
            <person name="Macchietto M."/>
            <person name="Millas R."/>
            <person name="McGilp L."/>
            <person name="Shao M."/>
            <person name="Duquette J."/>
            <person name="Hirsch C.N."/>
            <person name="Kimball J."/>
        </authorList>
    </citation>
    <scope>NUCLEOTIDE SEQUENCE</scope>
    <source>
        <tissue evidence="2">Fresh leaf tissue</tissue>
    </source>
</reference>
<keyword evidence="3" id="KW-1185">Reference proteome</keyword>
<evidence type="ECO:0000313" key="3">
    <source>
        <dbReference type="Proteomes" id="UP000729402"/>
    </source>
</evidence>
<accession>A0A8J5SN98</accession>
<dbReference type="Proteomes" id="UP000729402">
    <property type="component" value="Unassembled WGS sequence"/>
</dbReference>
<dbReference type="PANTHER" id="PTHR47069:SF11">
    <property type="entry name" value="OS04G0275550 PROTEIN"/>
    <property type="match status" value="1"/>
</dbReference>